<feature type="domain" description="Enoyl reductase (ER)" evidence="6">
    <location>
        <begin position="9"/>
        <end position="320"/>
    </location>
</feature>
<dbReference type="InterPro" id="IPR013154">
    <property type="entry name" value="ADH-like_N"/>
</dbReference>
<dbReference type="RefSeq" id="WP_259102095.1">
    <property type="nucleotide sequence ID" value="NZ_CP130454.1"/>
</dbReference>
<dbReference type="PANTHER" id="PTHR43350">
    <property type="entry name" value="NAD-DEPENDENT ALCOHOL DEHYDROGENASE"/>
    <property type="match status" value="1"/>
</dbReference>
<keyword evidence="8" id="KW-1185">Reference proteome</keyword>
<dbReference type="InterPro" id="IPR013149">
    <property type="entry name" value="ADH-like_C"/>
</dbReference>
<dbReference type="PANTHER" id="PTHR43350:SF19">
    <property type="entry name" value="D-GULOSIDE 3-DEHYDROGENASE"/>
    <property type="match status" value="1"/>
</dbReference>
<evidence type="ECO:0000259" key="6">
    <source>
        <dbReference type="SMART" id="SM00829"/>
    </source>
</evidence>
<reference evidence="7 8" key="1">
    <citation type="submission" date="2022-08" db="EMBL/GenBank/DDBJ databases">
        <title>Bacterial and archaeal communities from various locations to study Microbial Dark Matter (Phase II).</title>
        <authorList>
            <person name="Stepanauskas R."/>
        </authorList>
    </citation>
    <scope>NUCLEOTIDE SEQUENCE [LARGE SCALE GENOMIC DNA]</scope>
    <source>
        <strain evidence="7 8">PD1</strain>
    </source>
</reference>
<comment type="caution">
    <text evidence="7">The sequence shown here is derived from an EMBL/GenBank/DDBJ whole genome shotgun (WGS) entry which is preliminary data.</text>
</comment>
<keyword evidence="5" id="KW-0560">Oxidoreductase</keyword>
<organism evidence="7 8">
    <name type="scientific">Candidatus Fervidibacter sacchari</name>
    <dbReference type="NCBI Taxonomy" id="1448929"/>
    <lineage>
        <taxon>Bacteria</taxon>
        <taxon>Candidatus Fervidibacterota</taxon>
        <taxon>Candidatus Fervidibacter</taxon>
    </lineage>
</organism>
<evidence type="ECO:0000256" key="1">
    <source>
        <dbReference type="ARBA" id="ARBA00001947"/>
    </source>
</evidence>
<dbReference type="Gene3D" id="3.90.180.10">
    <property type="entry name" value="Medium-chain alcohol dehydrogenases, catalytic domain"/>
    <property type="match status" value="2"/>
</dbReference>
<keyword evidence="3" id="KW-0479">Metal-binding</keyword>
<comment type="similarity">
    <text evidence="2">Belongs to the zinc-containing alcohol dehydrogenase family.</text>
</comment>
<sequence length="335" mass="36517">MKSYRVVWTEPKVVKVEEWEVPEVVGRQVLVKTRFTLISPGTERAWLLHLPNTPATFPQYPGYCAVGEVLEVGEEVKQFKKGDRVVWAGRHAAHAVVNEDALLPVPSDLPDEGAVFFRLIAIALQGVRKARIELGESVVVLGAGLIGLLALQLAKLSGGFPVIAVDLSEVRLKFAQEVEADFTLQLSEDLNACVSELTDGGAHVVIEATGNPEAIPLAFKLARRIGRVILLGSTRGETKSVNFYTDVHRKGLVIVGAHDSVRPQFDSTPSFWTARDDQALALKLLAVHRIKVAPLITHKFSGMEAPKAYDLLISNDMSALGILLDWSDTSSKQGC</sequence>
<proteinExistence type="inferred from homology"/>
<dbReference type="InterPro" id="IPR011032">
    <property type="entry name" value="GroES-like_sf"/>
</dbReference>
<dbReference type="SMART" id="SM00829">
    <property type="entry name" value="PKS_ER"/>
    <property type="match status" value="1"/>
</dbReference>
<evidence type="ECO:0000256" key="4">
    <source>
        <dbReference type="ARBA" id="ARBA00022833"/>
    </source>
</evidence>
<evidence type="ECO:0000256" key="2">
    <source>
        <dbReference type="ARBA" id="ARBA00008072"/>
    </source>
</evidence>
<dbReference type="InterPro" id="IPR036291">
    <property type="entry name" value="NAD(P)-bd_dom_sf"/>
</dbReference>
<keyword evidence="4" id="KW-0862">Zinc</keyword>
<evidence type="ECO:0000313" key="7">
    <source>
        <dbReference type="EMBL" id="MCS3921183.1"/>
    </source>
</evidence>
<dbReference type="Proteomes" id="UP001204798">
    <property type="component" value="Unassembled WGS sequence"/>
</dbReference>
<dbReference type="SUPFAM" id="SSF51735">
    <property type="entry name" value="NAD(P)-binding Rossmann-fold domains"/>
    <property type="match status" value="1"/>
</dbReference>
<dbReference type="SUPFAM" id="SSF50129">
    <property type="entry name" value="GroES-like"/>
    <property type="match status" value="1"/>
</dbReference>
<dbReference type="InterPro" id="IPR020843">
    <property type="entry name" value="ER"/>
</dbReference>
<dbReference type="Gene3D" id="3.40.50.720">
    <property type="entry name" value="NAD(P)-binding Rossmann-like Domain"/>
    <property type="match status" value="1"/>
</dbReference>
<dbReference type="Pfam" id="PF00107">
    <property type="entry name" value="ADH_zinc_N"/>
    <property type="match status" value="1"/>
</dbReference>
<comment type="cofactor">
    <cofactor evidence="1">
        <name>Zn(2+)</name>
        <dbReference type="ChEBI" id="CHEBI:29105"/>
    </cofactor>
</comment>
<evidence type="ECO:0000256" key="3">
    <source>
        <dbReference type="ARBA" id="ARBA00022723"/>
    </source>
</evidence>
<protein>
    <submittedName>
        <fullName evidence="7">2-desacetyl-2-hydroxyethyl bacteriochlorophyllide A dehydrogenase</fullName>
    </submittedName>
</protein>
<dbReference type="EMBL" id="JANUCP010000010">
    <property type="protein sequence ID" value="MCS3921183.1"/>
    <property type="molecule type" value="Genomic_DNA"/>
</dbReference>
<dbReference type="CDD" id="cd08255">
    <property type="entry name" value="2-desacetyl-2-hydroxyethyl_bacteriochlorophyllide_like"/>
    <property type="match status" value="1"/>
</dbReference>
<name>A0ABT2ET84_9BACT</name>
<accession>A0ABT2ET84</accession>
<evidence type="ECO:0000256" key="5">
    <source>
        <dbReference type="ARBA" id="ARBA00023002"/>
    </source>
</evidence>
<evidence type="ECO:0000313" key="8">
    <source>
        <dbReference type="Proteomes" id="UP001204798"/>
    </source>
</evidence>
<gene>
    <name evidence="7" type="ORF">M2350_003629</name>
</gene>
<dbReference type="Pfam" id="PF08240">
    <property type="entry name" value="ADH_N"/>
    <property type="match status" value="1"/>
</dbReference>